<dbReference type="OrthoDB" id="3639251at2759"/>
<dbReference type="EMBL" id="ML977375">
    <property type="protein sequence ID" value="KAF2105652.1"/>
    <property type="molecule type" value="Genomic_DNA"/>
</dbReference>
<evidence type="ECO:0008006" key="9">
    <source>
        <dbReference type="Google" id="ProtNLM"/>
    </source>
</evidence>
<keyword evidence="4 6" id="KW-1133">Transmembrane helix</keyword>
<evidence type="ECO:0000256" key="6">
    <source>
        <dbReference type="SAM" id="Phobius"/>
    </source>
</evidence>
<evidence type="ECO:0000256" key="5">
    <source>
        <dbReference type="ARBA" id="ARBA00023136"/>
    </source>
</evidence>
<feature type="transmembrane region" description="Helical" evidence="6">
    <location>
        <begin position="12"/>
        <end position="34"/>
    </location>
</feature>
<organism evidence="7 8">
    <name type="scientific">Lophiotrema nucula</name>
    <dbReference type="NCBI Taxonomy" id="690887"/>
    <lineage>
        <taxon>Eukaryota</taxon>
        <taxon>Fungi</taxon>
        <taxon>Dikarya</taxon>
        <taxon>Ascomycota</taxon>
        <taxon>Pezizomycotina</taxon>
        <taxon>Dothideomycetes</taxon>
        <taxon>Pleosporomycetidae</taxon>
        <taxon>Pleosporales</taxon>
        <taxon>Lophiotremataceae</taxon>
        <taxon>Lophiotrema</taxon>
    </lineage>
</organism>
<evidence type="ECO:0000256" key="4">
    <source>
        <dbReference type="ARBA" id="ARBA00022989"/>
    </source>
</evidence>
<dbReference type="PANTHER" id="PTHR43791">
    <property type="entry name" value="PERMEASE-RELATED"/>
    <property type="match status" value="1"/>
</dbReference>
<keyword evidence="3 6" id="KW-0812">Transmembrane</keyword>
<reference evidence="7" key="1">
    <citation type="journal article" date="2020" name="Stud. Mycol.">
        <title>101 Dothideomycetes genomes: a test case for predicting lifestyles and emergence of pathogens.</title>
        <authorList>
            <person name="Haridas S."/>
            <person name="Albert R."/>
            <person name="Binder M."/>
            <person name="Bloem J."/>
            <person name="Labutti K."/>
            <person name="Salamov A."/>
            <person name="Andreopoulos B."/>
            <person name="Baker S."/>
            <person name="Barry K."/>
            <person name="Bills G."/>
            <person name="Bluhm B."/>
            <person name="Cannon C."/>
            <person name="Castanera R."/>
            <person name="Culley D."/>
            <person name="Daum C."/>
            <person name="Ezra D."/>
            <person name="Gonzalez J."/>
            <person name="Henrissat B."/>
            <person name="Kuo A."/>
            <person name="Liang C."/>
            <person name="Lipzen A."/>
            <person name="Lutzoni F."/>
            <person name="Magnuson J."/>
            <person name="Mondo S."/>
            <person name="Nolan M."/>
            <person name="Ohm R."/>
            <person name="Pangilinan J."/>
            <person name="Park H.-J."/>
            <person name="Ramirez L."/>
            <person name="Alfaro M."/>
            <person name="Sun H."/>
            <person name="Tritt A."/>
            <person name="Yoshinaga Y."/>
            <person name="Zwiers L.-H."/>
            <person name="Turgeon B."/>
            <person name="Goodwin S."/>
            <person name="Spatafora J."/>
            <person name="Crous P."/>
            <person name="Grigoriev I."/>
        </authorList>
    </citation>
    <scope>NUCLEOTIDE SEQUENCE</scope>
    <source>
        <strain evidence="7">CBS 627.86</strain>
    </source>
</reference>
<proteinExistence type="predicted"/>
<gene>
    <name evidence="7" type="ORF">BDV96DRAFT_677196</name>
</gene>
<dbReference type="Gene3D" id="1.20.1250.20">
    <property type="entry name" value="MFS general substrate transporter like domains"/>
    <property type="match status" value="1"/>
</dbReference>
<sequence>MNTDLHFNIGDRYSIALLVFFITYFLFELSTLLLHLIGPKNLLHGLALSWGAVMVNGVRERLEIDCCMSYADWHLGGWLSSLLMFSLSTWYQRFEIQQRMALWYLINLFVSAFGNILAWAIVKPNGAHGIKGWRWIFIIEGAATIGIAIVGYFTVISFPDTMLPSGRRQGFTTHELEVVLDRIERDRSDSQPDKLTWAKIASRG</sequence>
<dbReference type="InterPro" id="IPR036259">
    <property type="entry name" value="MFS_trans_sf"/>
</dbReference>
<feature type="transmembrane region" description="Helical" evidence="6">
    <location>
        <begin position="134"/>
        <end position="158"/>
    </location>
</feature>
<comment type="subcellular location">
    <subcellularLocation>
        <location evidence="1">Membrane</location>
        <topology evidence="1">Multi-pass membrane protein</topology>
    </subcellularLocation>
</comment>
<dbReference type="SUPFAM" id="SSF103473">
    <property type="entry name" value="MFS general substrate transporter"/>
    <property type="match status" value="1"/>
</dbReference>
<dbReference type="PANTHER" id="PTHR43791:SF3">
    <property type="entry name" value="MAJOR FACILITATOR SUPERFAMILY (MFS) PROFILE DOMAIN-CONTAINING PROTEIN"/>
    <property type="match status" value="1"/>
</dbReference>
<evidence type="ECO:0000256" key="1">
    <source>
        <dbReference type="ARBA" id="ARBA00004141"/>
    </source>
</evidence>
<dbReference type="Proteomes" id="UP000799770">
    <property type="component" value="Unassembled WGS sequence"/>
</dbReference>
<keyword evidence="5 6" id="KW-0472">Membrane</keyword>
<evidence type="ECO:0000256" key="3">
    <source>
        <dbReference type="ARBA" id="ARBA00022692"/>
    </source>
</evidence>
<dbReference type="GO" id="GO:0016020">
    <property type="term" value="C:membrane"/>
    <property type="evidence" value="ECO:0007669"/>
    <property type="project" value="UniProtKB-SubCell"/>
</dbReference>
<evidence type="ECO:0000313" key="7">
    <source>
        <dbReference type="EMBL" id="KAF2105652.1"/>
    </source>
</evidence>
<evidence type="ECO:0000256" key="2">
    <source>
        <dbReference type="ARBA" id="ARBA00022448"/>
    </source>
</evidence>
<accession>A0A6A5YEE2</accession>
<dbReference type="GO" id="GO:0022857">
    <property type="term" value="F:transmembrane transporter activity"/>
    <property type="evidence" value="ECO:0007669"/>
    <property type="project" value="TreeGrafter"/>
</dbReference>
<protein>
    <recommendedName>
        <fullName evidence="9">Major facilitator superfamily domain-containing protein</fullName>
    </recommendedName>
</protein>
<name>A0A6A5YEE2_9PLEO</name>
<feature type="transmembrane region" description="Helical" evidence="6">
    <location>
        <begin position="102"/>
        <end position="122"/>
    </location>
</feature>
<evidence type="ECO:0000313" key="8">
    <source>
        <dbReference type="Proteomes" id="UP000799770"/>
    </source>
</evidence>
<keyword evidence="2" id="KW-0813">Transport</keyword>
<keyword evidence="8" id="KW-1185">Reference proteome</keyword>
<dbReference type="AlphaFoldDB" id="A0A6A5YEE2"/>